<proteinExistence type="predicted"/>
<evidence type="ECO:0000313" key="4">
    <source>
        <dbReference type="Proteomes" id="UP000279909"/>
    </source>
</evidence>
<comment type="caution">
    <text evidence="3">The sequence shown here is derived from an EMBL/GenBank/DDBJ whole genome shotgun (WGS) entry which is preliminary data.</text>
</comment>
<protein>
    <submittedName>
        <fullName evidence="3">Site-specific integrase</fullName>
    </submittedName>
</protein>
<gene>
    <name evidence="3" type="ORF">EC501_05650</name>
</gene>
<dbReference type="GO" id="GO:0015074">
    <property type="term" value="P:DNA integration"/>
    <property type="evidence" value="ECO:0007669"/>
    <property type="project" value="InterPro"/>
</dbReference>
<dbReference type="PANTHER" id="PTHR30349:SF82">
    <property type="entry name" value="INTEGRASE_RECOMBINASE YOEC-RELATED"/>
    <property type="match status" value="1"/>
</dbReference>
<keyword evidence="4" id="KW-1185">Reference proteome</keyword>
<dbReference type="InterPro" id="IPR002104">
    <property type="entry name" value="Integrase_catalytic"/>
</dbReference>
<sequence>MRYVEPIREKDWLEEFLNYFKENSMRDYVMFMVGIHTGLRISDILPLKKRDVLGTHIMIFEKKTGKQKRFIIPSPLRKVLDEYIKDLRNTDYLFESQKKTNTGKPKPIDRTRAYRIIQEAAEAIGYPEPIGTHSMRKTFGYTFYSKYKEVASLMKIFNHSKETTTLFYIGVGQDTLDEKIAGLYR</sequence>
<dbReference type="RefSeq" id="WP_122971323.1">
    <property type="nucleotide sequence ID" value="NZ_RHLQ01000009.1"/>
</dbReference>
<dbReference type="InterPro" id="IPR011010">
    <property type="entry name" value="DNA_brk_join_enz"/>
</dbReference>
<dbReference type="PANTHER" id="PTHR30349">
    <property type="entry name" value="PHAGE INTEGRASE-RELATED"/>
    <property type="match status" value="1"/>
</dbReference>
<dbReference type="AlphaFoldDB" id="A0A3M8HCS9"/>
<dbReference type="Gene3D" id="1.10.443.10">
    <property type="entry name" value="Intergrase catalytic core"/>
    <property type="match status" value="1"/>
</dbReference>
<reference evidence="3 4" key="1">
    <citation type="journal article" date="2014" name="Int. J. Syst. Evol. Microbiol.">
        <title>Lysinibacillus halotolerans sp. nov., isolated from saline-alkaline soil.</title>
        <authorList>
            <person name="Kong D."/>
            <person name="Wang Y."/>
            <person name="Zhao B."/>
            <person name="Li Y."/>
            <person name="Song J."/>
            <person name="Zhai Y."/>
            <person name="Zhang C."/>
            <person name="Wang H."/>
            <person name="Chen X."/>
            <person name="Zhao B."/>
            <person name="Ruan Z."/>
        </authorList>
    </citation>
    <scope>NUCLEOTIDE SEQUENCE [LARGE SCALE GENOMIC DNA]</scope>
    <source>
        <strain evidence="3 4">MCCC 1A12703</strain>
    </source>
</reference>
<evidence type="ECO:0000256" key="1">
    <source>
        <dbReference type="ARBA" id="ARBA00023172"/>
    </source>
</evidence>
<dbReference type="InterPro" id="IPR013762">
    <property type="entry name" value="Integrase-like_cat_sf"/>
</dbReference>
<dbReference type="CDD" id="cd01192">
    <property type="entry name" value="INT_C_like_3"/>
    <property type="match status" value="1"/>
</dbReference>
<dbReference type="PROSITE" id="PS51898">
    <property type="entry name" value="TYR_RECOMBINASE"/>
    <property type="match status" value="1"/>
</dbReference>
<dbReference type="GO" id="GO:0006310">
    <property type="term" value="P:DNA recombination"/>
    <property type="evidence" value="ECO:0007669"/>
    <property type="project" value="UniProtKB-KW"/>
</dbReference>
<dbReference type="Pfam" id="PF00589">
    <property type="entry name" value="Phage_integrase"/>
    <property type="match status" value="1"/>
</dbReference>
<dbReference type="Proteomes" id="UP000279909">
    <property type="component" value="Unassembled WGS sequence"/>
</dbReference>
<dbReference type="EMBL" id="RHLQ01000009">
    <property type="protein sequence ID" value="RND00258.1"/>
    <property type="molecule type" value="Genomic_DNA"/>
</dbReference>
<accession>A0A3M8HCS9</accession>
<dbReference type="SUPFAM" id="SSF56349">
    <property type="entry name" value="DNA breaking-rejoining enzymes"/>
    <property type="match status" value="1"/>
</dbReference>
<feature type="domain" description="Tyr recombinase" evidence="2">
    <location>
        <begin position="2"/>
        <end position="181"/>
    </location>
</feature>
<keyword evidence="1" id="KW-0233">DNA recombination</keyword>
<organism evidence="3 4">
    <name type="scientific">Lysinibacillus halotolerans</name>
    <dbReference type="NCBI Taxonomy" id="1368476"/>
    <lineage>
        <taxon>Bacteria</taxon>
        <taxon>Bacillati</taxon>
        <taxon>Bacillota</taxon>
        <taxon>Bacilli</taxon>
        <taxon>Bacillales</taxon>
        <taxon>Bacillaceae</taxon>
        <taxon>Lysinibacillus</taxon>
    </lineage>
</organism>
<dbReference type="GO" id="GO:0003677">
    <property type="term" value="F:DNA binding"/>
    <property type="evidence" value="ECO:0007669"/>
    <property type="project" value="InterPro"/>
</dbReference>
<dbReference type="InterPro" id="IPR050090">
    <property type="entry name" value="Tyrosine_recombinase_XerCD"/>
</dbReference>
<name>A0A3M8HCS9_9BACI</name>
<dbReference type="OrthoDB" id="9788852at2"/>
<evidence type="ECO:0000259" key="2">
    <source>
        <dbReference type="PROSITE" id="PS51898"/>
    </source>
</evidence>
<evidence type="ECO:0000313" key="3">
    <source>
        <dbReference type="EMBL" id="RND00258.1"/>
    </source>
</evidence>